<keyword evidence="4" id="KW-0949">S-adenosyl-L-methionine</keyword>
<evidence type="ECO:0000313" key="12">
    <source>
        <dbReference type="EMBL" id="EDO35129.1"/>
    </source>
</evidence>
<evidence type="ECO:0000313" key="13">
    <source>
        <dbReference type="Proteomes" id="UP000001593"/>
    </source>
</evidence>
<dbReference type="OMA" id="LWATEPW"/>
<evidence type="ECO:0000256" key="9">
    <source>
        <dbReference type="PIRSR" id="PIRSR005739-1"/>
    </source>
</evidence>
<dbReference type="Gene3D" id="1.10.10.10">
    <property type="entry name" value="Winged helix-like DNA-binding domain superfamily/Winged helix DNA-binding domain"/>
    <property type="match status" value="1"/>
</dbReference>
<dbReference type="InterPro" id="IPR036388">
    <property type="entry name" value="WH-like_DNA-bd_sf"/>
</dbReference>
<dbReference type="FunCoup" id="A7SMH0">
    <property type="interactions" value="2"/>
</dbReference>
<keyword evidence="2" id="KW-0489">Methyltransferase</keyword>
<dbReference type="Proteomes" id="UP000001593">
    <property type="component" value="Unassembled WGS sequence"/>
</dbReference>
<dbReference type="AlphaFoldDB" id="A7SMH0"/>
<dbReference type="FunFam" id="3.40.50.150:FF:000146">
    <property type="entry name" value="Acetylserotonin O-methyltransferase"/>
    <property type="match status" value="1"/>
</dbReference>
<dbReference type="InterPro" id="IPR012967">
    <property type="entry name" value="COMT_dimerisation"/>
</dbReference>
<dbReference type="GO" id="GO:0008171">
    <property type="term" value="F:O-methyltransferase activity"/>
    <property type="evidence" value="ECO:0000318"/>
    <property type="project" value="GO_Central"/>
</dbReference>
<dbReference type="InterPro" id="IPR016461">
    <property type="entry name" value="COMT-like"/>
</dbReference>
<dbReference type="STRING" id="45351.A7SMH0"/>
<keyword evidence="3" id="KW-0808">Transferase</keyword>
<evidence type="ECO:0000256" key="5">
    <source>
        <dbReference type="ARBA" id="ARBA00037645"/>
    </source>
</evidence>
<dbReference type="PIRSF" id="PIRSF005739">
    <property type="entry name" value="O-mtase"/>
    <property type="match status" value="1"/>
</dbReference>
<accession>A7SMH0</accession>
<dbReference type="CDD" id="cd02440">
    <property type="entry name" value="AdoMet_MTases"/>
    <property type="match status" value="1"/>
</dbReference>
<dbReference type="SUPFAM" id="SSF46785">
    <property type="entry name" value="Winged helix' DNA-binding domain"/>
    <property type="match status" value="1"/>
</dbReference>
<dbReference type="FunFam" id="1.10.10.10:FF:000358">
    <property type="entry name" value="Acetylserotonin O-methyltransferase"/>
    <property type="match status" value="1"/>
</dbReference>
<comment type="function">
    <text evidence="5">Catalyzes the transfer of a methyl group onto N-acetylserotonin, producing melatonin (N-acetyl-5-methoxytryptamine).</text>
</comment>
<dbReference type="GO" id="GO:0032259">
    <property type="term" value="P:methylation"/>
    <property type="evidence" value="ECO:0000318"/>
    <property type="project" value="GO_Central"/>
</dbReference>
<dbReference type="HOGENOM" id="CLU_005533_4_2_1"/>
<name>A7SMH0_NEMVE</name>
<proteinExistence type="predicted"/>
<evidence type="ECO:0000256" key="6">
    <source>
        <dbReference type="ARBA" id="ARBA00039116"/>
    </source>
</evidence>
<keyword evidence="13" id="KW-1185">Reference proteome</keyword>
<protein>
    <recommendedName>
        <fullName evidence="7">Acetylserotonin O-methyltransferase</fullName>
        <ecNumber evidence="6">2.1.1.4</ecNumber>
    </recommendedName>
    <alternativeName>
        <fullName evidence="8">Hydroxyindole O-methyltransferase</fullName>
    </alternativeName>
</protein>
<evidence type="ECO:0000256" key="2">
    <source>
        <dbReference type="ARBA" id="ARBA00022603"/>
    </source>
</evidence>
<feature type="domain" description="O-methyltransferase C-terminal" evidence="10">
    <location>
        <begin position="120"/>
        <end position="337"/>
    </location>
</feature>
<dbReference type="PANTHER" id="PTHR43712:SF2">
    <property type="entry name" value="O-METHYLTRANSFERASE CICE"/>
    <property type="match status" value="1"/>
</dbReference>
<dbReference type="Pfam" id="PF00891">
    <property type="entry name" value="Methyltransf_2"/>
    <property type="match status" value="1"/>
</dbReference>
<dbReference type="GO" id="GO:0017096">
    <property type="term" value="F:acetylserotonin O-methyltransferase activity"/>
    <property type="evidence" value="ECO:0007669"/>
    <property type="project" value="UniProtKB-EC"/>
</dbReference>
<dbReference type="PROSITE" id="PS51683">
    <property type="entry name" value="SAM_OMT_II"/>
    <property type="match status" value="1"/>
</dbReference>
<dbReference type="InterPro" id="IPR001077">
    <property type="entry name" value="COMT_C"/>
</dbReference>
<reference evidence="12 13" key="1">
    <citation type="journal article" date="2007" name="Science">
        <title>Sea anemone genome reveals ancestral eumetazoan gene repertoire and genomic organization.</title>
        <authorList>
            <person name="Putnam N.H."/>
            <person name="Srivastava M."/>
            <person name="Hellsten U."/>
            <person name="Dirks B."/>
            <person name="Chapman J."/>
            <person name="Salamov A."/>
            <person name="Terry A."/>
            <person name="Shapiro H."/>
            <person name="Lindquist E."/>
            <person name="Kapitonov V.V."/>
            <person name="Jurka J."/>
            <person name="Genikhovich G."/>
            <person name="Grigoriev I.V."/>
            <person name="Lucas S.M."/>
            <person name="Steele R.E."/>
            <person name="Finnerty J.R."/>
            <person name="Technau U."/>
            <person name="Martindale M.Q."/>
            <person name="Rokhsar D.S."/>
        </authorList>
    </citation>
    <scope>NUCLEOTIDE SEQUENCE [LARGE SCALE GENOMIC DNA]</scope>
    <source>
        <strain evidence="13">CH2 X CH6</strain>
    </source>
</reference>
<evidence type="ECO:0000256" key="1">
    <source>
        <dbReference type="ARBA" id="ARBA00011738"/>
    </source>
</evidence>
<dbReference type="Gene3D" id="3.40.50.150">
    <property type="entry name" value="Vaccinia Virus protein VP39"/>
    <property type="match status" value="1"/>
</dbReference>
<evidence type="ECO:0000256" key="4">
    <source>
        <dbReference type="ARBA" id="ARBA00022691"/>
    </source>
</evidence>
<evidence type="ECO:0000259" key="11">
    <source>
        <dbReference type="Pfam" id="PF08100"/>
    </source>
</evidence>
<dbReference type="EC" id="2.1.1.4" evidence="6"/>
<dbReference type="InterPro" id="IPR029063">
    <property type="entry name" value="SAM-dependent_MTases_sf"/>
</dbReference>
<feature type="active site" description="Proton acceptor" evidence="9">
    <location>
        <position position="262"/>
    </location>
</feature>
<dbReference type="SUPFAM" id="SSF53335">
    <property type="entry name" value="S-adenosyl-L-methionine-dependent methyltransferases"/>
    <property type="match status" value="1"/>
</dbReference>
<dbReference type="eggNOG" id="KOG3178">
    <property type="taxonomic scope" value="Eukaryota"/>
</dbReference>
<evidence type="ECO:0000256" key="7">
    <source>
        <dbReference type="ARBA" id="ARBA00040730"/>
    </source>
</evidence>
<organism evidence="12 13">
    <name type="scientific">Nematostella vectensis</name>
    <name type="common">Starlet sea anemone</name>
    <dbReference type="NCBI Taxonomy" id="45351"/>
    <lineage>
        <taxon>Eukaryota</taxon>
        <taxon>Metazoa</taxon>
        <taxon>Cnidaria</taxon>
        <taxon>Anthozoa</taxon>
        <taxon>Hexacorallia</taxon>
        <taxon>Actiniaria</taxon>
        <taxon>Edwardsiidae</taxon>
        <taxon>Nematostella</taxon>
    </lineage>
</organism>
<dbReference type="InterPro" id="IPR036390">
    <property type="entry name" value="WH_DNA-bd_sf"/>
</dbReference>
<gene>
    <name evidence="12" type="ORF">NEMVEDRAFT_v1g191334</name>
</gene>
<dbReference type="GO" id="GO:0046983">
    <property type="term" value="F:protein dimerization activity"/>
    <property type="evidence" value="ECO:0007669"/>
    <property type="project" value="InterPro"/>
</dbReference>
<dbReference type="EMBL" id="DS469708">
    <property type="protein sequence ID" value="EDO35129.1"/>
    <property type="molecule type" value="Genomic_DNA"/>
</dbReference>
<dbReference type="PANTHER" id="PTHR43712">
    <property type="entry name" value="PUTATIVE (AFU_ORTHOLOGUE AFUA_4G14580)-RELATED"/>
    <property type="match status" value="1"/>
</dbReference>
<dbReference type="GO" id="GO:0008757">
    <property type="term" value="F:S-adenosylmethionine-dependent methyltransferase activity"/>
    <property type="evidence" value="ECO:0000318"/>
    <property type="project" value="GO_Central"/>
</dbReference>
<evidence type="ECO:0000256" key="8">
    <source>
        <dbReference type="ARBA" id="ARBA00043054"/>
    </source>
</evidence>
<evidence type="ECO:0000256" key="3">
    <source>
        <dbReference type="ARBA" id="ARBA00022679"/>
    </source>
</evidence>
<dbReference type="KEGG" id="nve:5506520"/>
<dbReference type="InParanoid" id="A7SMH0"/>
<comment type="subunit">
    <text evidence="1">Homodimer.</text>
</comment>
<dbReference type="Pfam" id="PF08100">
    <property type="entry name" value="Dimerisation"/>
    <property type="match status" value="1"/>
</dbReference>
<evidence type="ECO:0000259" key="10">
    <source>
        <dbReference type="Pfam" id="PF00891"/>
    </source>
</evidence>
<feature type="domain" description="O-methyltransferase dimerisation" evidence="11">
    <location>
        <begin position="18"/>
        <end position="98"/>
    </location>
</feature>
<dbReference type="PhylomeDB" id="A7SMH0"/>
<sequence>MAELTSTLGTIIPTALSDIFHGFVKSKVLFTACELGIFDVLCDKHSAEHVAENVKPSCKTGSTRRLLDTLVAMQLLVKEMDSDPPVYFNSQTAEAFLTRKSPKSLISYFEFLHATDYKLFDNLKHAVVEEQPQWQRAFDQPASEIYKIVHSNKEELVRIYSRFDCVHRLEAPGVMSAFDLNPFKHMCDLGGGTGCFSYEACKQYPALKITIYEMQPILDVAPAFKPTIADCPNQSNVTYVAGDFFKDPLPVADLYFLAHVLHNWAEEKVDLLLSKVFAVLPPGGGILLGEVLLPVDEPNPQLSAPFLDLTMLVTCESGARDRSGPEYKRLLERHGFQDVRMKSLPGAKTTDAVFARKP</sequence>